<keyword evidence="5" id="KW-1185">Reference proteome</keyword>
<evidence type="ECO:0000256" key="2">
    <source>
        <dbReference type="ARBA" id="ARBA00023002"/>
    </source>
</evidence>
<protein>
    <recommendedName>
        <fullName evidence="3">NmrA-like domain-containing protein</fullName>
    </recommendedName>
</protein>
<organism evidence="4 5">
    <name type="scientific">Sporothrix curviconia</name>
    <dbReference type="NCBI Taxonomy" id="1260050"/>
    <lineage>
        <taxon>Eukaryota</taxon>
        <taxon>Fungi</taxon>
        <taxon>Dikarya</taxon>
        <taxon>Ascomycota</taxon>
        <taxon>Pezizomycotina</taxon>
        <taxon>Sordariomycetes</taxon>
        <taxon>Sordariomycetidae</taxon>
        <taxon>Ophiostomatales</taxon>
        <taxon>Ophiostomataceae</taxon>
        <taxon>Sporothrix</taxon>
    </lineage>
</organism>
<dbReference type="InterPro" id="IPR036291">
    <property type="entry name" value="NAD(P)-bd_dom_sf"/>
</dbReference>
<dbReference type="EMBL" id="CAWUHB010000005">
    <property type="protein sequence ID" value="CAK7212685.1"/>
    <property type="molecule type" value="Genomic_DNA"/>
</dbReference>
<evidence type="ECO:0000313" key="5">
    <source>
        <dbReference type="Proteomes" id="UP001642405"/>
    </source>
</evidence>
<reference evidence="4 5" key="1">
    <citation type="submission" date="2024-01" db="EMBL/GenBank/DDBJ databases">
        <authorList>
            <person name="Allen C."/>
            <person name="Tagirdzhanova G."/>
        </authorList>
    </citation>
    <scope>NUCLEOTIDE SEQUENCE [LARGE SCALE GENOMIC DNA]</scope>
</reference>
<dbReference type="Gene3D" id="3.40.50.720">
    <property type="entry name" value="NAD(P)-binding Rossmann-like Domain"/>
    <property type="match status" value="1"/>
</dbReference>
<dbReference type="PANTHER" id="PTHR47706:SF11">
    <property type="entry name" value="ISOFLAVONE REDUCTASE FAMILY PROTEIN (AFU_ORTHOLOGUE AFUA_1G12510)"/>
    <property type="match status" value="1"/>
</dbReference>
<dbReference type="Proteomes" id="UP001642405">
    <property type="component" value="Unassembled WGS sequence"/>
</dbReference>
<keyword evidence="1" id="KW-0521">NADP</keyword>
<keyword evidence="2" id="KW-0560">Oxidoreductase</keyword>
<sequence length="321" mass="34797">MAFASFTPARLLIFGATGAIGKHITEAILAAKPAFEAVTIFTSANTVSAKQDLLARWKAIGVPLSVVVGDVTSEDDVKRAYATEKPDTVISALGRGALTFQTKLVELAAQADSVKWLFPSEYGTDIEHNAKSPNEKPHQNKLALRKYIRENIRPEQLRVTYLVTGPYFDMWVSARLSPLMGGFNPATKTASVIADGEGKVGFCTMPDVGKFLVAALRHPEVSFDKALKVQSFVVTPNQVLAEYEKQTGGDKWTVTHVPLADLQAAEAKAWQETPGSATGFTLRRIWAEGGTLYEKNDNELIGVGPNDTETLAYAVAQALKQ</sequence>
<dbReference type="Pfam" id="PF05368">
    <property type="entry name" value="NmrA"/>
    <property type="match status" value="1"/>
</dbReference>
<dbReference type="InterPro" id="IPR008030">
    <property type="entry name" value="NmrA-like"/>
</dbReference>
<accession>A0ABP0AZH1</accession>
<gene>
    <name evidence="4" type="ORF">SCUCBS95973_001547</name>
</gene>
<comment type="caution">
    <text evidence="4">The sequence shown here is derived from an EMBL/GenBank/DDBJ whole genome shotgun (WGS) entry which is preliminary data.</text>
</comment>
<feature type="domain" description="NmrA-like" evidence="3">
    <location>
        <begin position="10"/>
        <end position="261"/>
    </location>
</feature>
<evidence type="ECO:0000313" key="4">
    <source>
        <dbReference type="EMBL" id="CAK7212685.1"/>
    </source>
</evidence>
<evidence type="ECO:0000256" key="1">
    <source>
        <dbReference type="ARBA" id="ARBA00022857"/>
    </source>
</evidence>
<proteinExistence type="predicted"/>
<dbReference type="Gene3D" id="3.90.25.10">
    <property type="entry name" value="UDP-galactose 4-epimerase, domain 1"/>
    <property type="match status" value="1"/>
</dbReference>
<dbReference type="SUPFAM" id="SSF51735">
    <property type="entry name" value="NAD(P)-binding Rossmann-fold domains"/>
    <property type="match status" value="1"/>
</dbReference>
<dbReference type="PANTHER" id="PTHR47706">
    <property type="entry name" value="NMRA-LIKE FAMILY PROTEIN"/>
    <property type="match status" value="1"/>
</dbReference>
<dbReference type="InterPro" id="IPR051609">
    <property type="entry name" value="NmrA/Isoflavone_reductase-like"/>
</dbReference>
<name>A0ABP0AZH1_9PEZI</name>
<evidence type="ECO:0000259" key="3">
    <source>
        <dbReference type="Pfam" id="PF05368"/>
    </source>
</evidence>
<dbReference type="CDD" id="cd05259">
    <property type="entry name" value="PCBER_SDR_a"/>
    <property type="match status" value="1"/>
</dbReference>
<dbReference type="InterPro" id="IPR045312">
    <property type="entry name" value="PCBER-like"/>
</dbReference>